<reference evidence="4 5" key="1">
    <citation type="submission" date="2019-03" db="EMBL/GenBank/DDBJ databases">
        <title>Deep-cultivation of Planctomycetes and their phenomic and genomic characterization uncovers novel biology.</title>
        <authorList>
            <person name="Wiegand S."/>
            <person name="Jogler M."/>
            <person name="Boedeker C."/>
            <person name="Pinto D."/>
            <person name="Vollmers J."/>
            <person name="Rivas-Marin E."/>
            <person name="Kohn T."/>
            <person name="Peeters S.H."/>
            <person name="Heuer A."/>
            <person name="Rast P."/>
            <person name="Oberbeckmann S."/>
            <person name="Bunk B."/>
            <person name="Jeske O."/>
            <person name="Meyerdierks A."/>
            <person name="Storesund J.E."/>
            <person name="Kallscheuer N."/>
            <person name="Luecker S."/>
            <person name="Lage O.M."/>
            <person name="Pohl T."/>
            <person name="Merkel B.J."/>
            <person name="Hornburger P."/>
            <person name="Mueller R.-W."/>
            <person name="Bruemmer F."/>
            <person name="Labrenz M."/>
            <person name="Spormann A.M."/>
            <person name="Op den Camp H."/>
            <person name="Overmann J."/>
            <person name="Amann R."/>
            <person name="Jetten M.S.M."/>
            <person name="Mascher T."/>
            <person name="Medema M.H."/>
            <person name="Devos D.P."/>
            <person name="Kaster A.-K."/>
            <person name="Ovreas L."/>
            <person name="Rohde M."/>
            <person name="Galperin M.Y."/>
            <person name="Jogler C."/>
        </authorList>
    </citation>
    <scope>NUCLEOTIDE SEQUENCE [LARGE SCALE GENOMIC DNA]</scope>
    <source>
        <strain evidence="4 5">Enr10</strain>
    </source>
</reference>
<gene>
    <name evidence="4" type="ORF">Enr10x_49390</name>
</gene>
<proteinExistence type="predicted"/>
<name>A0A517QDA3_9PLAN</name>
<organism evidence="4 5">
    <name type="scientific">Gimesia panareensis</name>
    <dbReference type="NCBI Taxonomy" id="2527978"/>
    <lineage>
        <taxon>Bacteria</taxon>
        <taxon>Pseudomonadati</taxon>
        <taxon>Planctomycetota</taxon>
        <taxon>Planctomycetia</taxon>
        <taxon>Planctomycetales</taxon>
        <taxon>Planctomycetaceae</taxon>
        <taxon>Gimesia</taxon>
    </lineage>
</organism>
<evidence type="ECO:0000259" key="3">
    <source>
        <dbReference type="Pfam" id="PF04389"/>
    </source>
</evidence>
<keyword evidence="2" id="KW-0012">Acyltransferase</keyword>
<dbReference type="Gene3D" id="3.40.630.10">
    <property type="entry name" value="Zn peptidases"/>
    <property type="match status" value="1"/>
</dbReference>
<evidence type="ECO:0000256" key="1">
    <source>
        <dbReference type="ARBA" id="ARBA00022679"/>
    </source>
</evidence>
<evidence type="ECO:0000313" key="5">
    <source>
        <dbReference type="Proteomes" id="UP000315647"/>
    </source>
</evidence>
<keyword evidence="5" id="KW-1185">Reference proteome</keyword>
<dbReference type="AlphaFoldDB" id="A0A517QDA3"/>
<evidence type="ECO:0000256" key="2">
    <source>
        <dbReference type="ARBA" id="ARBA00023315"/>
    </source>
</evidence>
<dbReference type="InterPro" id="IPR040234">
    <property type="entry name" value="QC/QCL"/>
</dbReference>
<keyword evidence="1" id="KW-0808">Transferase</keyword>
<accession>A0A517QDA3</accession>
<evidence type="ECO:0000313" key="4">
    <source>
        <dbReference type="EMBL" id="QDT29584.1"/>
    </source>
</evidence>
<feature type="domain" description="Peptidase M28" evidence="3">
    <location>
        <begin position="107"/>
        <end position="316"/>
    </location>
</feature>
<dbReference type="Proteomes" id="UP000315647">
    <property type="component" value="Chromosome"/>
</dbReference>
<dbReference type="EMBL" id="CP037421">
    <property type="protein sequence ID" value="QDT29584.1"/>
    <property type="molecule type" value="Genomic_DNA"/>
</dbReference>
<protein>
    <submittedName>
        <fullName evidence="4">Peptidase family M28</fullName>
    </submittedName>
</protein>
<dbReference type="GO" id="GO:0008270">
    <property type="term" value="F:zinc ion binding"/>
    <property type="evidence" value="ECO:0007669"/>
    <property type="project" value="TreeGrafter"/>
</dbReference>
<dbReference type="SUPFAM" id="SSF53187">
    <property type="entry name" value="Zn-dependent exopeptidases"/>
    <property type="match status" value="1"/>
</dbReference>
<sequence>MRPIRPGRRNRLRDHASLFRYAAILWALLLVCSVNSTFAAEPKFDAARAFGYLTKVCRLKSRVSGSSGMAEQQKLIAEHFRELKAQVKFQSFDAPHPLRGTPVRMNNMIISWNPEAKKRILLACHYDTRPFPDRDRYRPQGLFIGANDGASGVAFLMELGNLMPELKISHGYGVDFVFFDGEELVYRDNDPYFLGSKYFANQYKSEPRDYDYVYGVLFDMIADKNLAIYMEKNSIKFAPQLTRSIWLAAQKVGVRQFIPQAKFEIRDDHLPLNEIAGIPTCDIIDFDYPAWHTTRDIPRACSGASLEKVGKVMIYWLQNIPESNN</sequence>
<dbReference type="GO" id="GO:0016603">
    <property type="term" value="F:glutaminyl-peptide cyclotransferase activity"/>
    <property type="evidence" value="ECO:0007669"/>
    <property type="project" value="TreeGrafter"/>
</dbReference>
<dbReference type="PANTHER" id="PTHR12283:SF6">
    <property type="entry name" value="GLUTAMINYL-PEPTIDE CYCLOTRANSFERASE-RELATED"/>
    <property type="match status" value="1"/>
</dbReference>
<dbReference type="InterPro" id="IPR007484">
    <property type="entry name" value="Peptidase_M28"/>
</dbReference>
<dbReference type="PANTHER" id="PTHR12283">
    <property type="entry name" value="GLUTAMINYL-PEPTIDE CYCLOTRANSFERASE"/>
    <property type="match status" value="1"/>
</dbReference>
<dbReference type="Pfam" id="PF04389">
    <property type="entry name" value="Peptidase_M28"/>
    <property type="match status" value="1"/>
</dbReference>